<dbReference type="GeneID" id="18500978"/>
<dbReference type="InterPro" id="IPR057701">
    <property type="entry name" value="DUF7941"/>
</dbReference>
<dbReference type="KEGG" id="vg:18500978"/>
<dbReference type="EMBL" id="KF623294">
    <property type="protein sequence ID" value="AGX01801.1"/>
    <property type="molecule type" value="Genomic_DNA"/>
</dbReference>
<accession>W8CZL8</accession>
<protein>
    <submittedName>
        <fullName evidence="1">Putative virion structural protein</fullName>
    </submittedName>
</protein>
<evidence type="ECO:0000313" key="2">
    <source>
        <dbReference type="Proteomes" id="UP000204235"/>
    </source>
</evidence>
<keyword evidence="2" id="KW-1185">Reference proteome</keyword>
<dbReference type="Proteomes" id="UP000204235">
    <property type="component" value="Segment"/>
</dbReference>
<organism evidence="1 2">
    <name type="scientific">Erwinia phage PhiEaH1</name>
    <dbReference type="NCBI Taxonomy" id="1401669"/>
    <lineage>
        <taxon>Viruses</taxon>
        <taxon>Duplodnaviria</taxon>
        <taxon>Heunggongvirae</taxon>
        <taxon>Uroviricota</taxon>
        <taxon>Caudoviricetes</taxon>
        <taxon>Chimalliviridae</taxon>
        <taxon>Iapetusvirus</taxon>
        <taxon>Iapetusvirus EaH1</taxon>
    </lineage>
</organism>
<dbReference type="OrthoDB" id="8134at10239"/>
<dbReference type="Pfam" id="PF25613">
    <property type="entry name" value="DUF7941"/>
    <property type="match status" value="1"/>
</dbReference>
<proteinExistence type="predicted"/>
<name>W8CZL8_9CAUD</name>
<sequence>MVENAMSYLNKPSDTLMLDLINNTPGNIPVRRDQITFGKPIAKISSDPNVNTGLRVSAVVGKGYTGYVDVEYFRLDIASLFEGIDVILDVPDAQTSSDLLARLNAKYDLGIVATEVIENPVSHDVTDANGAMHTLFFKDSLVYIGHLTLWVGPEDGSNIIRWEDGSAMRWEDGSVMMLEETA</sequence>
<evidence type="ECO:0000313" key="1">
    <source>
        <dbReference type="EMBL" id="AGX01801.1"/>
    </source>
</evidence>
<dbReference type="RefSeq" id="YP_009010132.1">
    <property type="nucleotide sequence ID" value="NC_023610.1"/>
</dbReference>
<reference evidence="1 2" key="1">
    <citation type="journal article" date="2014" name="FEMS Microbiol. Lett.">
        <title>The genome of the Erwinia amylovora phage PhiEaH1 reveals greater diversity and broadens the applicability of phages for the treatment of fire blight.</title>
        <authorList>
            <person name="Meczker K."/>
            <person name="Domotor D."/>
            <person name="Vass J."/>
            <person name="Rakhely G."/>
            <person name="Schneider G."/>
            <person name="Kovacs T."/>
        </authorList>
    </citation>
    <scope>NUCLEOTIDE SEQUENCE [LARGE SCALE GENOMIC DNA]</scope>
</reference>